<dbReference type="InterPro" id="IPR050712">
    <property type="entry name" value="NAD(P)H-dep_reductase"/>
</dbReference>
<dbReference type="PANTHER" id="PTHR30543">
    <property type="entry name" value="CHROMATE REDUCTASE"/>
    <property type="match status" value="1"/>
</dbReference>
<protein>
    <submittedName>
        <fullName evidence="2">NAD(P)H-dependent oxidoreductase</fullName>
    </submittedName>
</protein>
<dbReference type="PANTHER" id="PTHR30543:SF21">
    <property type="entry name" value="NAD(P)H-DEPENDENT FMN REDUCTASE LOT6"/>
    <property type="match status" value="1"/>
</dbReference>
<dbReference type="InterPro" id="IPR005025">
    <property type="entry name" value="FMN_Rdtase-like_dom"/>
</dbReference>
<sequence>MSDAQKRELWDRWKPGESINEISRALGRPRGSIFTILTSNGGYVPPVQQRQVGQLTLHERESTSRGLDAFVVVTPEYNHGFPAVLKNRIDWHYAEWRTKPVGFVSYSGVCGGLRAAEQLRQVSRELHAVAIRDVVSLHNASQQFDEAGALTDPAGPSAAAESLLDQLSGVGVSGGR</sequence>
<gene>
    <name evidence="2" type="ORF">P3G67_29935</name>
</gene>
<dbReference type="RefSeq" id="WP_276096282.1">
    <property type="nucleotide sequence ID" value="NZ_JARJBC010000025.1"/>
</dbReference>
<proteinExistence type="predicted"/>
<dbReference type="Gene3D" id="3.40.50.360">
    <property type="match status" value="1"/>
</dbReference>
<evidence type="ECO:0000259" key="1">
    <source>
        <dbReference type="Pfam" id="PF03358"/>
    </source>
</evidence>
<name>A0ABT5ZU50_9ACTN</name>
<dbReference type="EMBL" id="JARJBC010000025">
    <property type="protein sequence ID" value="MDF3293355.1"/>
    <property type="molecule type" value="Genomic_DNA"/>
</dbReference>
<feature type="domain" description="NADPH-dependent FMN reductase-like" evidence="1">
    <location>
        <begin position="65"/>
        <end position="141"/>
    </location>
</feature>
<keyword evidence="3" id="KW-1185">Reference proteome</keyword>
<organism evidence="2 3">
    <name type="scientific">Streptomyces silvisoli</name>
    <dbReference type="NCBI Taxonomy" id="3034235"/>
    <lineage>
        <taxon>Bacteria</taxon>
        <taxon>Bacillati</taxon>
        <taxon>Actinomycetota</taxon>
        <taxon>Actinomycetes</taxon>
        <taxon>Kitasatosporales</taxon>
        <taxon>Streptomycetaceae</taxon>
        <taxon>Streptomyces</taxon>
    </lineage>
</organism>
<dbReference type="SUPFAM" id="SSF52218">
    <property type="entry name" value="Flavoproteins"/>
    <property type="match status" value="1"/>
</dbReference>
<reference evidence="2 3" key="1">
    <citation type="submission" date="2023-03" db="EMBL/GenBank/DDBJ databases">
        <title>Draft genome sequence of Streptomyces sp. RB6PN23 isolated from peat swamp forest in Thailand.</title>
        <authorList>
            <person name="Klaysubun C."/>
            <person name="Duangmal K."/>
        </authorList>
    </citation>
    <scope>NUCLEOTIDE SEQUENCE [LARGE SCALE GENOMIC DNA]</scope>
    <source>
        <strain evidence="2 3">RB6PN23</strain>
    </source>
</reference>
<comment type="caution">
    <text evidence="2">The sequence shown here is derived from an EMBL/GenBank/DDBJ whole genome shotgun (WGS) entry which is preliminary data.</text>
</comment>
<dbReference type="Proteomes" id="UP001216579">
    <property type="component" value="Unassembled WGS sequence"/>
</dbReference>
<evidence type="ECO:0000313" key="2">
    <source>
        <dbReference type="EMBL" id="MDF3293355.1"/>
    </source>
</evidence>
<evidence type="ECO:0000313" key="3">
    <source>
        <dbReference type="Proteomes" id="UP001216579"/>
    </source>
</evidence>
<dbReference type="Pfam" id="PF03358">
    <property type="entry name" value="FMN_red"/>
    <property type="match status" value="1"/>
</dbReference>
<accession>A0ABT5ZU50</accession>
<dbReference type="InterPro" id="IPR029039">
    <property type="entry name" value="Flavoprotein-like_sf"/>
</dbReference>